<dbReference type="EMBL" id="FOFV01000014">
    <property type="protein sequence ID" value="SER97025.1"/>
    <property type="molecule type" value="Genomic_DNA"/>
</dbReference>
<accession>A0A1H9TIK0</accession>
<protein>
    <submittedName>
        <fullName evidence="2">NYN domain-containing protein</fullName>
    </submittedName>
</protein>
<organism evidence="2 3">
    <name type="scientific">Lentzea albida</name>
    <dbReference type="NCBI Taxonomy" id="65499"/>
    <lineage>
        <taxon>Bacteria</taxon>
        <taxon>Bacillati</taxon>
        <taxon>Actinomycetota</taxon>
        <taxon>Actinomycetes</taxon>
        <taxon>Pseudonocardiales</taxon>
        <taxon>Pseudonocardiaceae</taxon>
        <taxon>Lentzea</taxon>
    </lineage>
</organism>
<reference evidence="3" key="1">
    <citation type="submission" date="2016-10" db="EMBL/GenBank/DDBJ databases">
        <authorList>
            <person name="Varghese N."/>
            <person name="Submissions S."/>
        </authorList>
    </citation>
    <scope>NUCLEOTIDE SEQUENCE [LARGE SCALE GENOMIC DNA]</scope>
    <source>
        <strain evidence="3">DSM 44437</strain>
    </source>
</reference>
<dbReference type="Gene3D" id="3.40.50.1010">
    <property type="entry name" value="5'-nuclease"/>
    <property type="match status" value="1"/>
</dbReference>
<keyword evidence="3" id="KW-1185">Reference proteome</keyword>
<dbReference type="Pfam" id="PF01936">
    <property type="entry name" value="NYN"/>
    <property type="match status" value="1"/>
</dbReference>
<feature type="domain" description="NYN" evidence="1">
    <location>
        <begin position="98"/>
        <end position="199"/>
    </location>
</feature>
<dbReference type="GO" id="GO:0004540">
    <property type="term" value="F:RNA nuclease activity"/>
    <property type="evidence" value="ECO:0007669"/>
    <property type="project" value="InterPro"/>
</dbReference>
<dbReference type="RefSeq" id="WP_143091747.1">
    <property type="nucleotide sequence ID" value="NZ_FOFV01000014.1"/>
</dbReference>
<dbReference type="Proteomes" id="UP000199503">
    <property type="component" value="Unassembled WGS sequence"/>
</dbReference>
<dbReference type="OrthoDB" id="9800236at2"/>
<evidence type="ECO:0000259" key="1">
    <source>
        <dbReference type="Pfam" id="PF01936"/>
    </source>
</evidence>
<dbReference type="CDD" id="cd18722">
    <property type="entry name" value="PIN_NicB-like"/>
    <property type="match status" value="1"/>
</dbReference>
<name>A0A1H9TIK0_9PSEU</name>
<evidence type="ECO:0000313" key="3">
    <source>
        <dbReference type="Proteomes" id="UP000199503"/>
    </source>
</evidence>
<proteinExistence type="predicted"/>
<dbReference type="InterPro" id="IPR047140">
    <property type="entry name" value="LabA"/>
</dbReference>
<evidence type="ECO:0000313" key="2">
    <source>
        <dbReference type="EMBL" id="SER97025.1"/>
    </source>
</evidence>
<dbReference type="PANTHER" id="PTHR35458:SF8">
    <property type="entry name" value="SLR0650 PROTEIN"/>
    <property type="match status" value="1"/>
</dbReference>
<dbReference type="PANTHER" id="PTHR35458">
    <property type="entry name" value="SLR0755 PROTEIN"/>
    <property type="match status" value="1"/>
</dbReference>
<dbReference type="STRING" id="65499.SAMN04488000_11421"/>
<sequence>MTQTKLAVMIDGGFLVKAGCATLNITVDDLHLNPLRISNWCNFSARRIGADFMRAYWYDGIHEPSNPEYETQLARVRGLRNQAGIQTRLGKLSKRPNPEWSEIRKALRQIGADPDEFKKYYPMSKYRYEQKGVDTLIVLDMVRLAQLNSYDTLLLLAGDTDLAEAVKTVQDYGKRVIIARPEKSGNASDLFDLADESVTLTADTLKHMLLKTPDFDEKIEEIRARKGTSMPLELSEGK</sequence>
<gene>
    <name evidence="2" type="ORF">SAMN04488000_11421</name>
</gene>
<dbReference type="InterPro" id="IPR021139">
    <property type="entry name" value="NYN"/>
</dbReference>
<dbReference type="AlphaFoldDB" id="A0A1H9TIK0"/>